<evidence type="ECO:0000313" key="10">
    <source>
        <dbReference type="Proteomes" id="UP000184139"/>
    </source>
</evidence>
<keyword evidence="1" id="KW-0813">Transport</keyword>
<dbReference type="InterPro" id="IPR051684">
    <property type="entry name" value="Electron_Trans/Redox"/>
</dbReference>
<evidence type="ECO:0000256" key="2">
    <source>
        <dbReference type="ARBA" id="ARBA00022485"/>
    </source>
</evidence>
<dbReference type="GO" id="GO:0005886">
    <property type="term" value="C:plasma membrane"/>
    <property type="evidence" value="ECO:0007669"/>
    <property type="project" value="TreeGrafter"/>
</dbReference>
<feature type="transmembrane region" description="Helical" evidence="7">
    <location>
        <begin position="59"/>
        <end position="82"/>
    </location>
</feature>
<dbReference type="InterPro" id="IPR017900">
    <property type="entry name" value="4Fe4S_Fe_S_CS"/>
</dbReference>
<reference evidence="9 10" key="1">
    <citation type="submission" date="2016-11" db="EMBL/GenBank/DDBJ databases">
        <authorList>
            <person name="Jaros S."/>
            <person name="Januszkiewicz K."/>
            <person name="Wedrychowicz H."/>
        </authorList>
    </citation>
    <scope>NUCLEOTIDE SEQUENCE [LARGE SCALE GENOMIC DNA]</scope>
    <source>
        <strain evidence="9 10">DSM 9705</strain>
    </source>
</reference>
<keyword evidence="4" id="KW-0249">Electron transport</keyword>
<evidence type="ECO:0000313" key="9">
    <source>
        <dbReference type="EMBL" id="SHH89932.1"/>
    </source>
</evidence>
<dbReference type="PROSITE" id="PS51379">
    <property type="entry name" value="4FE4S_FER_2"/>
    <property type="match status" value="3"/>
</dbReference>
<dbReference type="PROSITE" id="PS00198">
    <property type="entry name" value="4FE4S_FER_1"/>
    <property type="match status" value="2"/>
</dbReference>
<keyword evidence="7" id="KW-1133">Transmembrane helix</keyword>
<dbReference type="OrthoDB" id="9808559at2"/>
<feature type="domain" description="4Fe-4S ferredoxin-type" evidence="8">
    <location>
        <begin position="394"/>
        <end position="424"/>
    </location>
</feature>
<feature type="domain" description="4Fe-4S ferredoxin-type" evidence="8">
    <location>
        <begin position="276"/>
        <end position="305"/>
    </location>
</feature>
<dbReference type="SUPFAM" id="SSF54862">
    <property type="entry name" value="4Fe-4S ferredoxins"/>
    <property type="match status" value="2"/>
</dbReference>
<evidence type="ECO:0000256" key="3">
    <source>
        <dbReference type="ARBA" id="ARBA00022723"/>
    </source>
</evidence>
<dbReference type="STRING" id="1121409.SAMN02745124_02466"/>
<feature type="domain" description="4Fe-4S ferredoxin-type" evidence="8">
    <location>
        <begin position="484"/>
        <end position="516"/>
    </location>
</feature>
<dbReference type="Gene3D" id="3.30.70.20">
    <property type="match status" value="3"/>
</dbReference>
<dbReference type="GO" id="GO:0046872">
    <property type="term" value="F:metal ion binding"/>
    <property type="evidence" value="ECO:0007669"/>
    <property type="project" value="UniProtKB-KW"/>
</dbReference>
<evidence type="ECO:0000256" key="4">
    <source>
        <dbReference type="ARBA" id="ARBA00022982"/>
    </source>
</evidence>
<dbReference type="CDD" id="cd16373">
    <property type="entry name" value="DMSOR_beta_like"/>
    <property type="match status" value="1"/>
</dbReference>
<keyword evidence="6" id="KW-0411">Iron-sulfur</keyword>
<evidence type="ECO:0000256" key="1">
    <source>
        <dbReference type="ARBA" id="ARBA00022448"/>
    </source>
</evidence>
<evidence type="ECO:0000256" key="6">
    <source>
        <dbReference type="ARBA" id="ARBA00023014"/>
    </source>
</evidence>
<dbReference type="AlphaFoldDB" id="A0A1M5WRD2"/>
<name>A0A1M5WRD2_9BACT</name>
<proteinExistence type="predicted"/>
<keyword evidence="3" id="KW-0479">Metal-binding</keyword>
<keyword evidence="7" id="KW-0472">Membrane</keyword>
<evidence type="ECO:0000256" key="5">
    <source>
        <dbReference type="ARBA" id="ARBA00023004"/>
    </source>
</evidence>
<keyword evidence="5" id="KW-0408">Iron</keyword>
<feature type="transmembrane region" description="Helical" evidence="7">
    <location>
        <begin position="205"/>
        <end position="222"/>
    </location>
</feature>
<dbReference type="EMBL" id="FQXS01000014">
    <property type="protein sequence ID" value="SHH89932.1"/>
    <property type="molecule type" value="Genomic_DNA"/>
</dbReference>
<evidence type="ECO:0000259" key="8">
    <source>
        <dbReference type="PROSITE" id="PS51379"/>
    </source>
</evidence>
<dbReference type="RefSeq" id="WP_084540631.1">
    <property type="nucleotide sequence ID" value="NZ_FQXS01000014.1"/>
</dbReference>
<organism evidence="9 10">
    <name type="scientific">Desulfofustis glycolicus DSM 9705</name>
    <dbReference type="NCBI Taxonomy" id="1121409"/>
    <lineage>
        <taxon>Bacteria</taxon>
        <taxon>Pseudomonadati</taxon>
        <taxon>Thermodesulfobacteriota</taxon>
        <taxon>Desulfobulbia</taxon>
        <taxon>Desulfobulbales</taxon>
        <taxon>Desulfocapsaceae</taxon>
        <taxon>Desulfofustis</taxon>
    </lineage>
</organism>
<keyword evidence="10" id="KW-1185">Reference proteome</keyword>
<accession>A0A1M5WRD2</accession>
<dbReference type="PANTHER" id="PTHR30176">
    <property type="entry name" value="FERREDOXIN-TYPE PROTEIN NAPH"/>
    <property type="match status" value="1"/>
</dbReference>
<dbReference type="Proteomes" id="UP000184139">
    <property type="component" value="Unassembled WGS sequence"/>
</dbReference>
<evidence type="ECO:0000256" key="7">
    <source>
        <dbReference type="SAM" id="Phobius"/>
    </source>
</evidence>
<dbReference type="PANTHER" id="PTHR30176:SF3">
    <property type="entry name" value="FERREDOXIN-TYPE PROTEIN NAPH"/>
    <property type="match status" value="1"/>
</dbReference>
<feature type="transmembrane region" description="Helical" evidence="7">
    <location>
        <begin position="120"/>
        <end position="146"/>
    </location>
</feature>
<keyword evidence="2" id="KW-0004">4Fe-4S</keyword>
<dbReference type="Pfam" id="PF12801">
    <property type="entry name" value="Fer4_5"/>
    <property type="match status" value="3"/>
</dbReference>
<protein>
    <submittedName>
        <fullName evidence="9">Polyferredoxin</fullName>
    </submittedName>
</protein>
<gene>
    <name evidence="9" type="ORF">SAMN02745124_02466</name>
</gene>
<dbReference type="InterPro" id="IPR017896">
    <property type="entry name" value="4Fe4S_Fe-S-bd"/>
</dbReference>
<sequence length="537" mass="59196">MRPGDPAAQKPLYRRLRLVRMASQLGFLLLFLFLFVNTDYSGSDTIQYAVNLLFRIDPLLAITAMLAVRAVIALMLPALLLVGLSLLLGRFFCGWVCPLGSLVDGVQPAMKQGRRRQTTLFPQLAATLLIFVLVSALLGLPLAGYVDPFSILVRGLAQAVYPASHNLAESFFTMTYLHAPAWVNQITEPVYGFLKETVLPFERKYFSLSLLSLAILAAVFLAEAVQRRFFCRNICPLGALLGWFARLGPTGLRGGDDDCGACRLCSRICRMGAIDERRRIDPQRCSLCIDCLVRCPRQVISFRSFLPGSRGVGVSLSRRRLVGTIALGCVIPPILGVRRLTAAPNPLLIRPPGALTEAEFLQRCVRCAECIQVCIGNGLQPVLLEAGIEGIFSPHLVARTGYCEFNCTLCGQICPTGAIKELTRAEKHRTKIGNAWFDKDRCLPYAKGIPCIVCEEHCPTPDKAIKFRTVVMVDDLTGQQQEIRRPFIVDELCIGCGICETKCPLPGRAAVFVTSDGEMRNPDNLLPEKGETDQWGY</sequence>
<dbReference type="GO" id="GO:0051539">
    <property type="term" value="F:4 iron, 4 sulfur cluster binding"/>
    <property type="evidence" value="ECO:0007669"/>
    <property type="project" value="UniProtKB-KW"/>
</dbReference>
<keyword evidence="7" id="KW-0812">Transmembrane</keyword>